<reference evidence="1 2" key="1">
    <citation type="journal article" date="2022" name="G3 (Bethesda)">
        <title>Whole-genome sequence and methylome profiling of the almond [Prunus dulcis (Mill.) D.A. Webb] cultivar 'Nonpareil'.</title>
        <authorList>
            <person name="D'Amico-Willman K.M."/>
            <person name="Ouma W.Z."/>
            <person name="Meulia T."/>
            <person name="Sideli G.M."/>
            <person name="Gradziel T.M."/>
            <person name="Fresnedo-Ramirez J."/>
        </authorList>
    </citation>
    <scope>NUCLEOTIDE SEQUENCE [LARGE SCALE GENOMIC DNA]</scope>
    <source>
        <strain evidence="1">Clone GOH B32 T37-40</strain>
    </source>
</reference>
<dbReference type="EMBL" id="JAJFAZ020000006">
    <property type="protein sequence ID" value="KAI5325576.1"/>
    <property type="molecule type" value="Genomic_DNA"/>
</dbReference>
<name>A0AAD4VKG9_PRUDU</name>
<protein>
    <submittedName>
        <fullName evidence="1">Uncharacterized protein</fullName>
    </submittedName>
</protein>
<accession>A0AAD4VKG9</accession>
<dbReference type="Proteomes" id="UP001054821">
    <property type="component" value="Chromosome 6"/>
</dbReference>
<evidence type="ECO:0000313" key="2">
    <source>
        <dbReference type="Proteomes" id="UP001054821"/>
    </source>
</evidence>
<comment type="caution">
    <text evidence="1">The sequence shown here is derived from an EMBL/GenBank/DDBJ whole genome shotgun (WGS) entry which is preliminary data.</text>
</comment>
<gene>
    <name evidence="1" type="ORF">L3X38_034650</name>
</gene>
<evidence type="ECO:0000313" key="1">
    <source>
        <dbReference type="EMBL" id="KAI5325576.1"/>
    </source>
</evidence>
<keyword evidence="2" id="KW-1185">Reference proteome</keyword>
<proteinExistence type="predicted"/>
<dbReference type="AlphaFoldDB" id="A0AAD4VKG9"/>
<organism evidence="1 2">
    <name type="scientific">Prunus dulcis</name>
    <name type="common">Almond</name>
    <name type="synonym">Amygdalus dulcis</name>
    <dbReference type="NCBI Taxonomy" id="3755"/>
    <lineage>
        <taxon>Eukaryota</taxon>
        <taxon>Viridiplantae</taxon>
        <taxon>Streptophyta</taxon>
        <taxon>Embryophyta</taxon>
        <taxon>Tracheophyta</taxon>
        <taxon>Spermatophyta</taxon>
        <taxon>Magnoliopsida</taxon>
        <taxon>eudicotyledons</taxon>
        <taxon>Gunneridae</taxon>
        <taxon>Pentapetalae</taxon>
        <taxon>rosids</taxon>
        <taxon>fabids</taxon>
        <taxon>Rosales</taxon>
        <taxon>Rosaceae</taxon>
        <taxon>Amygdaloideae</taxon>
        <taxon>Amygdaleae</taxon>
        <taxon>Prunus</taxon>
    </lineage>
</organism>
<sequence>MLKSKSNTGKVRDLIRDSTEAPNCGHVTQNVALMLLISHAAKRASPNNDAGLRKLLLKPSTLRCIVGVIPGSELWIIYAFHPLLGASLDQVAGVANSFGADEEDEEVGAERKMKLSLLVQRWKPDQ</sequence>